<evidence type="ECO:0000313" key="9">
    <source>
        <dbReference type="EMBL" id="MDT9685965.1"/>
    </source>
</evidence>
<sequence length="1003" mass="110330">MPSTGRKLELRLLGPMEIRYDGRPHAVSAPRLRTVLGTLLLRANEVVSLQHLADSVWEEAMPADPANQIAACVSRLRRTFRQMGVEQDVLVTQQPGYRFVTDGVWLDTLAFRELREEARRHQEADDPRRALAALRSALALWRGPVLSGAASRAWQPELRRWEEERIAAHEARFDTELSLGLYEDLISGLSLFVQQHPLLERPRAQLMLALSRSGRRADALRLYHDTARLLRDELGVSPGPELRRAHERLLHGAEGRDTPEPEPPAVPAASPAHHPPARPARPAAGQPKVPCQLPGDLGEFVGREDETRHLLEVLAPGGTTTPVALVVGPGGTGKTALAVHVAHRLRSVFDEGQLYVDLRGLDTHPVSAEEALARFLRELGLSGAAIPGSLDERAALFRSLIAGRRMLLVLDNAGDARQVVPLLPGTGSCGVLVTSRSRMTTVPNARVLELGVFGRRHAHELLRRLVGDERLAAEPHTSDELVEYCGRLPLAVRIVGAKLASKPHWPLHKAAARLADERRRLDELTHESLAVRSTLELSHQGLSPAARKLFRRLALLEVPDFSDWVCAPLLDAPLTEAEDLLDELLDTRLVDVISPPGSTRPRYRLHDLVRLFALECLREAEPKVEWEAAVQRVAETTLALAGIAHRRICGGDFTVVHGTASLSSVPSDVVERTTGDPLGWYEADRPTITALCLQTAELGQDELAWDLAATSRCLFSVRFHFDDWLLTHDGALAAVRRQGNRRGEAVLLLGLGDLYLTRRQYDRAVPLLEESRRLFHLVGDCHGYALALRKAACADRVLGRPERALARWQECLPLLRAAGDLEAQAQVVRWMAQTELERGRREEARAFLRDAERLVTFFHGRSAAQVRLSQADLHLAEERLGPAYEAYGRGLRDATALGDLSGRCAALLGLGTVDVRRGGLPQGEERLRQALDLARSIQDPLLESEVLLSLAAARRAAGDAAGSVALLRTGAALCRRMRAPLRLRRFLDALAGHSAEVAGSSTT</sequence>
<dbReference type="InterPro" id="IPR001867">
    <property type="entry name" value="OmpR/PhoB-type_DNA-bd"/>
</dbReference>
<dbReference type="Pfam" id="PF03704">
    <property type="entry name" value="BTAD"/>
    <property type="match status" value="1"/>
</dbReference>
<gene>
    <name evidence="9" type="ORF">RND61_28420</name>
</gene>
<dbReference type="SUPFAM" id="SSF52540">
    <property type="entry name" value="P-loop containing nucleoside triphosphate hydrolases"/>
    <property type="match status" value="1"/>
</dbReference>
<evidence type="ECO:0000256" key="4">
    <source>
        <dbReference type="ARBA" id="ARBA00023125"/>
    </source>
</evidence>
<keyword evidence="10" id="KW-1185">Reference proteome</keyword>
<dbReference type="InterPro" id="IPR011990">
    <property type="entry name" value="TPR-like_helical_dom_sf"/>
</dbReference>
<evidence type="ECO:0000259" key="8">
    <source>
        <dbReference type="PROSITE" id="PS51755"/>
    </source>
</evidence>
<dbReference type="RefSeq" id="WP_315881002.1">
    <property type="nucleotide sequence ID" value="NZ_JAWCTQ010000052.1"/>
</dbReference>
<evidence type="ECO:0000256" key="6">
    <source>
        <dbReference type="PROSITE-ProRule" id="PRU01091"/>
    </source>
</evidence>
<dbReference type="Pfam" id="PF00486">
    <property type="entry name" value="Trans_reg_C"/>
    <property type="match status" value="1"/>
</dbReference>
<dbReference type="InterPro" id="IPR042197">
    <property type="entry name" value="Apaf_helical"/>
</dbReference>
<evidence type="ECO:0000256" key="3">
    <source>
        <dbReference type="ARBA" id="ARBA00023015"/>
    </source>
</evidence>
<dbReference type="CDD" id="cd15831">
    <property type="entry name" value="BTAD"/>
    <property type="match status" value="1"/>
</dbReference>
<comment type="similarity">
    <text evidence="1">Belongs to the AfsR/DnrI/RedD regulatory family.</text>
</comment>
<feature type="DNA-binding region" description="OmpR/PhoB-type" evidence="6">
    <location>
        <begin position="1"/>
        <end position="101"/>
    </location>
</feature>
<dbReference type="Gene3D" id="3.40.50.300">
    <property type="entry name" value="P-loop containing nucleotide triphosphate hydrolases"/>
    <property type="match status" value="1"/>
</dbReference>
<feature type="region of interest" description="Disordered" evidence="7">
    <location>
        <begin position="253"/>
        <end position="290"/>
    </location>
</feature>
<dbReference type="InterPro" id="IPR027417">
    <property type="entry name" value="P-loop_NTPase"/>
</dbReference>
<evidence type="ECO:0000313" key="10">
    <source>
        <dbReference type="Proteomes" id="UP001250181"/>
    </source>
</evidence>
<protein>
    <submittedName>
        <fullName evidence="9">BTAD domain-containing putative transcriptional regulator</fullName>
    </submittedName>
</protein>
<dbReference type="InterPro" id="IPR051677">
    <property type="entry name" value="AfsR-DnrI-RedD_regulator"/>
</dbReference>
<dbReference type="PROSITE" id="PS51755">
    <property type="entry name" value="OMPR_PHOB"/>
    <property type="match status" value="1"/>
</dbReference>
<proteinExistence type="inferred from homology"/>
<keyword evidence="4 6" id="KW-0238">DNA-binding</keyword>
<evidence type="ECO:0000256" key="7">
    <source>
        <dbReference type="SAM" id="MobiDB-lite"/>
    </source>
</evidence>
<dbReference type="Gene3D" id="1.10.8.430">
    <property type="entry name" value="Helical domain of apoptotic protease-activating factors"/>
    <property type="match status" value="1"/>
</dbReference>
<dbReference type="PRINTS" id="PR00364">
    <property type="entry name" value="DISEASERSIST"/>
</dbReference>
<comment type="caution">
    <text evidence="9">The sequence shown here is derived from an EMBL/GenBank/DDBJ whole genome shotgun (WGS) entry which is preliminary data.</text>
</comment>
<dbReference type="SMART" id="SM01043">
    <property type="entry name" value="BTAD"/>
    <property type="match status" value="1"/>
</dbReference>
<dbReference type="InterPro" id="IPR041664">
    <property type="entry name" value="AAA_16"/>
</dbReference>
<keyword evidence="3" id="KW-0805">Transcription regulation</keyword>
<keyword evidence="2" id="KW-0902">Two-component regulatory system</keyword>
<dbReference type="PANTHER" id="PTHR35807:SF1">
    <property type="entry name" value="TRANSCRIPTIONAL REGULATOR REDD"/>
    <property type="match status" value="1"/>
</dbReference>
<keyword evidence="5" id="KW-0804">Transcription</keyword>
<dbReference type="Pfam" id="PF13191">
    <property type="entry name" value="AAA_16"/>
    <property type="match status" value="1"/>
</dbReference>
<evidence type="ECO:0000256" key="2">
    <source>
        <dbReference type="ARBA" id="ARBA00023012"/>
    </source>
</evidence>
<dbReference type="SMART" id="SM00862">
    <property type="entry name" value="Trans_reg_C"/>
    <property type="match status" value="1"/>
</dbReference>
<dbReference type="Gene3D" id="1.10.10.10">
    <property type="entry name" value="Winged helix-like DNA-binding domain superfamily/Winged helix DNA-binding domain"/>
    <property type="match status" value="1"/>
</dbReference>
<dbReference type="Gene3D" id="1.25.40.10">
    <property type="entry name" value="Tetratricopeptide repeat domain"/>
    <property type="match status" value="3"/>
</dbReference>
<dbReference type="SUPFAM" id="SSF48452">
    <property type="entry name" value="TPR-like"/>
    <property type="match status" value="3"/>
</dbReference>
<dbReference type="InterPro" id="IPR005158">
    <property type="entry name" value="BTAD"/>
</dbReference>
<dbReference type="SMART" id="SM00382">
    <property type="entry name" value="AAA"/>
    <property type="match status" value="1"/>
</dbReference>
<dbReference type="InterPro" id="IPR036388">
    <property type="entry name" value="WH-like_DNA-bd_sf"/>
</dbReference>
<dbReference type="SUPFAM" id="SSF46894">
    <property type="entry name" value="C-terminal effector domain of the bipartite response regulators"/>
    <property type="match status" value="1"/>
</dbReference>
<feature type="domain" description="OmpR/PhoB-type" evidence="8">
    <location>
        <begin position="1"/>
        <end position="101"/>
    </location>
</feature>
<reference evidence="9 10" key="1">
    <citation type="submission" date="2023-09" db="EMBL/GenBank/DDBJ databases">
        <title>Streptomyces sp. nov.: A antagonism against Alternaria gaisen Producing Streptochlin, Isolated from Tamarix root soil.</title>
        <authorList>
            <person name="Chen Y."/>
        </authorList>
    </citation>
    <scope>NUCLEOTIDE SEQUENCE [LARGE SCALE GENOMIC DNA]</scope>
    <source>
        <strain evidence="9 10">TRM76323</strain>
    </source>
</reference>
<evidence type="ECO:0000256" key="5">
    <source>
        <dbReference type="ARBA" id="ARBA00023163"/>
    </source>
</evidence>
<organism evidence="9 10">
    <name type="scientific">Streptomyces tamarix</name>
    <dbReference type="NCBI Taxonomy" id="3078565"/>
    <lineage>
        <taxon>Bacteria</taxon>
        <taxon>Bacillati</taxon>
        <taxon>Actinomycetota</taxon>
        <taxon>Actinomycetes</taxon>
        <taxon>Kitasatosporales</taxon>
        <taxon>Streptomycetaceae</taxon>
        <taxon>Streptomyces</taxon>
    </lineage>
</organism>
<name>A0ABU3QT47_9ACTN</name>
<dbReference type="Proteomes" id="UP001250181">
    <property type="component" value="Unassembled WGS sequence"/>
</dbReference>
<dbReference type="PANTHER" id="PTHR35807">
    <property type="entry name" value="TRANSCRIPTIONAL REGULATOR REDD-RELATED"/>
    <property type="match status" value="1"/>
</dbReference>
<dbReference type="InterPro" id="IPR016032">
    <property type="entry name" value="Sig_transdc_resp-reg_C-effctor"/>
</dbReference>
<dbReference type="EMBL" id="JAWCTQ010000052">
    <property type="protein sequence ID" value="MDT9685965.1"/>
    <property type="molecule type" value="Genomic_DNA"/>
</dbReference>
<dbReference type="InterPro" id="IPR003593">
    <property type="entry name" value="AAA+_ATPase"/>
</dbReference>
<accession>A0ABU3QT47</accession>
<evidence type="ECO:0000256" key="1">
    <source>
        <dbReference type="ARBA" id="ARBA00005820"/>
    </source>
</evidence>